<dbReference type="Pfam" id="PF10300">
    <property type="entry name" value="Iml2-TPR_39"/>
    <property type="match status" value="1"/>
</dbReference>
<protein>
    <submittedName>
        <fullName evidence="2">Tetratricopeptide repeat protein 39C</fullName>
    </submittedName>
</protein>
<dbReference type="AlphaFoldDB" id="A0A8H7EQ19"/>
<comment type="caution">
    <text evidence="2">The sequence shown here is derived from an EMBL/GenBank/DDBJ whole genome shotgun (WGS) entry which is preliminary data.</text>
</comment>
<dbReference type="InterPro" id="IPR019412">
    <property type="entry name" value="IML2/TPR_39"/>
</dbReference>
<feature type="compositionally biased region" description="Basic and acidic residues" evidence="1">
    <location>
        <begin position="8"/>
        <end position="40"/>
    </location>
</feature>
<evidence type="ECO:0000313" key="3">
    <source>
        <dbReference type="Proteomes" id="UP000605846"/>
    </source>
</evidence>
<sequence length="740" mass="83343">MEATAETHSIKLAENEEFHNSHNEPKSKIQEADKVQPAEKDVEHPVFQLASTALDRGYTSAELTDVVPPVATSTGSFETERTLKHEPEQTMANVISIAKVDPTEVEPNMLGPREQEKEDEQVIIGLQHMLNNRFMNAKAIFEKKADRQAKEDWSCLLVLNEDDTSGEHDYAMALKVLNTTYDLAKAELDATKQPSGSSGSGYFSGYYDYLRQGGHDDPHPVSTTRATVNTSTDAKEEPPFPPNGVLRANVIKAECCLQIAILQLLQESIMGYVKCGLNLRRAYSSYSYVWQEYQRMASEHEKYMDGDTVSGVQFGIGSVHLVLSALPAKILKAISAFGWKPDKQLGFTLLKQCAENKRVRSPMATMVLLAYYCAVTSYAPQILSDVYVKTATEALLEAQSQHPNSALYLFFAGHIARLRFDLPLSTQSYLYAAEISKSEWAELAVTNACRYEIAINHMITGNWVQAASTFEELGEKKYWSAAFCKYAQGACLEMAGERTEAILAFAEVPGLVVKKLGGRMSDIDGYVLRKVETFQDSGYQDLDMYVPILEFMAIWNLFHMMDHDLLKQLKQRVQKGLETIESREKYALETRKHELAPETALPDYFDERAILLFTKASIQNVIGQAGETALHINWILDHKDQFAVDPWVVPYALWEAGVSAWKLDQKNRSRHIWEMALEYSKYHFEHRLAVRLNLALSRAEELGFTKAIAQPIDNKKRFSILVGAGARSHKNNNNNNTNMK</sequence>
<feature type="region of interest" description="Disordered" evidence="1">
    <location>
        <begin position="214"/>
        <end position="241"/>
    </location>
</feature>
<feature type="region of interest" description="Disordered" evidence="1">
    <location>
        <begin position="1"/>
        <end position="40"/>
    </location>
</feature>
<dbReference type="EMBL" id="JABAYA010000239">
    <property type="protein sequence ID" value="KAF7721737.1"/>
    <property type="molecule type" value="Genomic_DNA"/>
</dbReference>
<name>A0A8H7EQ19_9FUNG</name>
<accession>A0A8H7EQ19</accession>
<evidence type="ECO:0000313" key="2">
    <source>
        <dbReference type="EMBL" id="KAF7721737.1"/>
    </source>
</evidence>
<proteinExistence type="predicted"/>
<dbReference type="PANTHER" id="PTHR31859">
    <property type="entry name" value="TETRATRICOPEPTIDE REPEAT PROTEIN 39 FAMILY MEMBER"/>
    <property type="match status" value="1"/>
</dbReference>
<dbReference type="PANTHER" id="PTHR31859:SF1">
    <property type="entry name" value="TETRATRICOPEPTIDE REPEAT PROTEIN 39C"/>
    <property type="match status" value="1"/>
</dbReference>
<gene>
    <name evidence="2" type="primary">TTC39C</name>
    <name evidence="2" type="ORF">EC973_004175</name>
</gene>
<organism evidence="2 3">
    <name type="scientific">Apophysomyces ossiformis</name>
    <dbReference type="NCBI Taxonomy" id="679940"/>
    <lineage>
        <taxon>Eukaryota</taxon>
        <taxon>Fungi</taxon>
        <taxon>Fungi incertae sedis</taxon>
        <taxon>Mucoromycota</taxon>
        <taxon>Mucoromycotina</taxon>
        <taxon>Mucoromycetes</taxon>
        <taxon>Mucorales</taxon>
        <taxon>Mucorineae</taxon>
        <taxon>Mucoraceae</taxon>
        <taxon>Apophysomyces</taxon>
    </lineage>
</organism>
<dbReference type="Proteomes" id="UP000605846">
    <property type="component" value="Unassembled WGS sequence"/>
</dbReference>
<keyword evidence="3" id="KW-1185">Reference proteome</keyword>
<reference evidence="2" key="1">
    <citation type="submission" date="2020-01" db="EMBL/GenBank/DDBJ databases">
        <title>Genome Sequencing of Three Apophysomyces-Like Fungal Strains Confirms a Novel Fungal Genus in the Mucoromycota with divergent Burkholderia-like Endosymbiotic Bacteria.</title>
        <authorList>
            <person name="Stajich J.E."/>
            <person name="Macias A.M."/>
            <person name="Carter-House D."/>
            <person name="Lovett B."/>
            <person name="Kasson L.R."/>
            <person name="Berry K."/>
            <person name="Grigoriev I."/>
            <person name="Chang Y."/>
            <person name="Spatafora J."/>
            <person name="Kasson M.T."/>
        </authorList>
    </citation>
    <scope>NUCLEOTIDE SEQUENCE</scope>
    <source>
        <strain evidence="2">NRRL A-21654</strain>
    </source>
</reference>
<evidence type="ECO:0000256" key="1">
    <source>
        <dbReference type="SAM" id="MobiDB-lite"/>
    </source>
</evidence>
<dbReference type="OrthoDB" id="43460at2759"/>
<feature type="compositionally biased region" description="Polar residues" evidence="1">
    <location>
        <begin position="221"/>
        <end position="232"/>
    </location>
</feature>